<evidence type="ECO:0000313" key="1">
    <source>
        <dbReference type="EMBL" id="WAR31673.1"/>
    </source>
</evidence>
<accession>A0ABY7GEM4</accession>
<dbReference type="Proteomes" id="UP001164746">
    <property type="component" value="Chromosome 17"/>
</dbReference>
<proteinExistence type="predicted"/>
<gene>
    <name evidence="1" type="ORF">MAR_034215</name>
</gene>
<reference evidence="1" key="1">
    <citation type="submission" date="2022-11" db="EMBL/GenBank/DDBJ databases">
        <title>Centuries of genome instability and evolution in soft-shell clam transmissible cancer (bioRxiv).</title>
        <authorList>
            <person name="Hart S.F.M."/>
            <person name="Yonemitsu M.A."/>
            <person name="Giersch R.M."/>
            <person name="Beal B.F."/>
            <person name="Arriagada G."/>
            <person name="Davis B.W."/>
            <person name="Ostrander E.A."/>
            <person name="Goff S.P."/>
            <person name="Metzger M.J."/>
        </authorList>
    </citation>
    <scope>NUCLEOTIDE SEQUENCE</scope>
    <source>
        <strain evidence="1">MELC-2E11</strain>
        <tissue evidence="1">Siphon/mantle</tissue>
    </source>
</reference>
<keyword evidence="2" id="KW-1185">Reference proteome</keyword>
<evidence type="ECO:0000313" key="2">
    <source>
        <dbReference type="Proteomes" id="UP001164746"/>
    </source>
</evidence>
<organism evidence="1 2">
    <name type="scientific">Mya arenaria</name>
    <name type="common">Soft-shell clam</name>
    <dbReference type="NCBI Taxonomy" id="6604"/>
    <lineage>
        <taxon>Eukaryota</taxon>
        <taxon>Metazoa</taxon>
        <taxon>Spiralia</taxon>
        <taxon>Lophotrochozoa</taxon>
        <taxon>Mollusca</taxon>
        <taxon>Bivalvia</taxon>
        <taxon>Autobranchia</taxon>
        <taxon>Heteroconchia</taxon>
        <taxon>Euheterodonta</taxon>
        <taxon>Imparidentia</taxon>
        <taxon>Neoheterodontei</taxon>
        <taxon>Myida</taxon>
        <taxon>Myoidea</taxon>
        <taxon>Myidae</taxon>
        <taxon>Mya</taxon>
    </lineage>
</organism>
<evidence type="ECO:0008006" key="3">
    <source>
        <dbReference type="Google" id="ProtNLM"/>
    </source>
</evidence>
<sequence>CVDFIIYNVASNQAGCDPFAIEEGLPGEHLPSDLAWCMRQCLRTPGCLATAFYGAGKGGYNTCTYHACNNYTASTNATNLTIRECRQEVIPVLQKCLNCQQGIYCQGAFALSTTDPEETCIAGCESKATCTGLHYENGNCEAFHCSLPQIKYNSTFYRKTYNGGDERRTTEE</sequence>
<feature type="non-terminal residue" evidence="1">
    <location>
        <position position="172"/>
    </location>
</feature>
<name>A0ABY7GEM4_MYAAR</name>
<protein>
    <recommendedName>
        <fullName evidence="3">Apple domain-containing protein</fullName>
    </recommendedName>
</protein>
<feature type="non-terminal residue" evidence="1">
    <location>
        <position position="1"/>
    </location>
</feature>
<dbReference type="EMBL" id="CP111028">
    <property type="protein sequence ID" value="WAR31673.1"/>
    <property type="molecule type" value="Genomic_DNA"/>
</dbReference>